<dbReference type="CDD" id="cd15737">
    <property type="entry name" value="FYVE2_Vac1p_like"/>
    <property type="match status" value="1"/>
</dbReference>
<name>A0A0H2RYU8_9AGAM</name>
<evidence type="ECO:0000313" key="7">
    <source>
        <dbReference type="EMBL" id="KLO14693.1"/>
    </source>
</evidence>
<evidence type="ECO:0000256" key="3">
    <source>
        <dbReference type="ARBA" id="ARBA00022833"/>
    </source>
</evidence>
<gene>
    <name evidence="7" type="ORF">SCHPADRAFT_302337</name>
</gene>
<dbReference type="InterPro" id="IPR011011">
    <property type="entry name" value="Znf_FYVE_PHD"/>
</dbReference>
<dbReference type="SUPFAM" id="SSF140125">
    <property type="entry name" value="Rabenosyn-5 Rab-binding domain-like"/>
    <property type="match status" value="1"/>
</dbReference>
<feature type="compositionally biased region" description="Low complexity" evidence="5">
    <location>
        <begin position="344"/>
        <end position="371"/>
    </location>
</feature>
<feature type="compositionally biased region" description="Low complexity" evidence="5">
    <location>
        <begin position="158"/>
        <end position="181"/>
    </location>
</feature>
<protein>
    <recommendedName>
        <fullName evidence="6">FYVE-type domain-containing protein</fullName>
    </recommendedName>
</protein>
<feature type="compositionally biased region" description="Polar residues" evidence="5">
    <location>
        <begin position="182"/>
        <end position="196"/>
    </location>
</feature>
<feature type="region of interest" description="Disordered" evidence="5">
    <location>
        <begin position="1"/>
        <end position="90"/>
    </location>
</feature>
<dbReference type="PROSITE" id="PS50178">
    <property type="entry name" value="ZF_FYVE"/>
    <property type="match status" value="1"/>
</dbReference>
<dbReference type="InterPro" id="IPR000306">
    <property type="entry name" value="Znf_FYVE"/>
</dbReference>
<dbReference type="InParanoid" id="A0A0H2RYU8"/>
<evidence type="ECO:0000259" key="6">
    <source>
        <dbReference type="PROSITE" id="PS50178"/>
    </source>
</evidence>
<feature type="compositionally biased region" description="Polar residues" evidence="5">
    <location>
        <begin position="115"/>
        <end position="124"/>
    </location>
</feature>
<keyword evidence="8" id="KW-1185">Reference proteome</keyword>
<dbReference type="Proteomes" id="UP000053477">
    <property type="component" value="Unassembled WGS sequence"/>
</dbReference>
<organism evidence="7 8">
    <name type="scientific">Schizopora paradoxa</name>
    <dbReference type="NCBI Taxonomy" id="27342"/>
    <lineage>
        <taxon>Eukaryota</taxon>
        <taxon>Fungi</taxon>
        <taxon>Dikarya</taxon>
        <taxon>Basidiomycota</taxon>
        <taxon>Agaricomycotina</taxon>
        <taxon>Agaricomycetes</taxon>
        <taxon>Hymenochaetales</taxon>
        <taxon>Schizoporaceae</taxon>
        <taxon>Schizopora</taxon>
    </lineage>
</organism>
<feature type="region of interest" description="Disordered" evidence="5">
    <location>
        <begin position="102"/>
        <end position="375"/>
    </location>
</feature>
<feature type="region of interest" description="Disordered" evidence="5">
    <location>
        <begin position="417"/>
        <end position="438"/>
    </location>
</feature>
<dbReference type="Gene3D" id="3.30.40.10">
    <property type="entry name" value="Zinc/RING finger domain, C3HC4 (zinc finger)"/>
    <property type="match status" value="1"/>
</dbReference>
<reference evidence="7 8" key="1">
    <citation type="submission" date="2015-04" db="EMBL/GenBank/DDBJ databases">
        <title>Complete genome sequence of Schizopora paradoxa KUC8140, a cosmopolitan wood degrader in East Asia.</title>
        <authorList>
            <consortium name="DOE Joint Genome Institute"/>
            <person name="Min B."/>
            <person name="Park H."/>
            <person name="Jang Y."/>
            <person name="Kim J.-J."/>
            <person name="Kim K.H."/>
            <person name="Pangilinan J."/>
            <person name="Lipzen A."/>
            <person name="Riley R."/>
            <person name="Grigoriev I.V."/>
            <person name="Spatafora J.W."/>
            <person name="Choi I.-G."/>
        </authorList>
    </citation>
    <scope>NUCLEOTIDE SEQUENCE [LARGE SCALE GENOMIC DNA]</scope>
    <source>
        <strain evidence="7 8">KUC8140</strain>
    </source>
</reference>
<evidence type="ECO:0000256" key="2">
    <source>
        <dbReference type="ARBA" id="ARBA00022771"/>
    </source>
</evidence>
<dbReference type="AlphaFoldDB" id="A0A0H2RYU8"/>
<feature type="compositionally biased region" description="Polar residues" evidence="5">
    <location>
        <begin position="58"/>
        <end position="78"/>
    </location>
</feature>
<dbReference type="PANTHER" id="PTHR13510">
    <property type="entry name" value="FYVE-FINGER-CONTAINING RAB5 EFFECTOR PROTEIN RABENOSYN-5-RELATED"/>
    <property type="match status" value="1"/>
</dbReference>
<evidence type="ECO:0000256" key="5">
    <source>
        <dbReference type="SAM" id="MobiDB-lite"/>
    </source>
</evidence>
<dbReference type="OrthoDB" id="166134at2759"/>
<feature type="compositionally biased region" description="Polar residues" evidence="5">
    <location>
        <begin position="137"/>
        <end position="157"/>
    </location>
</feature>
<dbReference type="InterPro" id="IPR052727">
    <property type="entry name" value="Rab4/Rab5_effector"/>
</dbReference>
<dbReference type="Pfam" id="PF01363">
    <property type="entry name" value="FYVE"/>
    <property type="match status" value="1"/>
</dbReference>
<dbReference type="InterPro" id="IPR017455">
    <property type="entry name" value="Znf_FYVE-rel"/>
</dbReference>
<sequence length="806" mass="86601">MSASSTPYVPYQAYKSKRHSRISSTPLLEPNVEPPQPSSTPRHSFSNSFDATNRRSDALSNGNGDPRTTISASTSPEPTFNGPLFLRTGGALNGRRISAIGIEAGNDGPRLNGNEIRSVQSEPTSPGAMTAPVGLSLVTTNPNGTSNPEPNDVSQENSPGGSDSGKSSSSPPSQAGTSASSDTAGQSSRTVEAGSSTDDKPASTPRKSSFRYVPLRAPSGSTAPKTSSPLRPQGSQSRTVSVNNALSNATTSPARPSPRAFDNSLPQLPPPEPEIRSPPTPLSPPAPPTQTALSPTPVIPIHARSSSLMALSPPPRTSSLILQPPLAAPSTGQSPSPPRPPSPRSNISSPRMQSPVPSGASASSSRAVYRPGFQPKGVYRPLTDDFLSIRKEKREVGRVERTRLERRLEKLVDLHFPREGEANGKGKEKSSAPPMVSRRSSSIFDIDFNELRSKTASDIWRGVLESRAAAANGGKGDVRAAEQVITPWQDDSEASACPLCSASFHPLTNRKHHCRLCGRIICSLPVKRPQRPLPCSLLFIANSKTGRLEEVSEGVDYGVRPRSRMDSINGKNKGAPAEETFLKGVRICRDCKPTMLCQQYRQDAQRTPLMVRLYNAMIGVEGEIEEALPPFHELILKATDSADENQAKEAAAIRKHLVELFADYDALAKRLRKLPCPEGPGSSQDRVQAAITTRATLFLQKNLIPLQSIPLPKKSKAGADPSTPSDINDAMDSQIIDPDSELAQTLQPLLEQEALLESFIEEAKQHRKFEDAKTLKANLGEIRAEIDRIVIAADSRPPPPKPTGKR</sequence>
<keyword evidence="2 4" id="KW-0863">Zinc-finger</keyword>
<dbReference type="Gene3D" id="4.10.860.20">
    <property type="entry name" value="Rabenosyn, Rab binding domain"/>
    <property type="match status" value="1"/>
</dbReference>
<feature type="compositionally biased region" description="Polar residues" evidence="5">
    <location>
        <begin position="39"/>
        <end position="51"/>
    </location>
</feature>
<keyword evidence="3" id="KW-0862">Zinc</keyword>
<dbReference type="EMBL" id="KQ085940">
    <property type="protein sequence ID" value="KLO14693.1"/>
    <property type="molecule type" value="Genomic_DNA"/>
</dbReference>
<keyword evidence="1" id="KW-0479">Metal-binding</keyword>
<dbReference type="SUPFAM" id="SSF57903">
    <property type="entry name" value="FYVE/PHD zinc finger"/>
    <property type="match status" value="1"/>
</dbReference>
<feature type="domain" description="FYVE-type" evidence="6">
    <location>
        <begin position="491"/>
        <end position="596"/>
    </location>
</feature>
<evidence type="ECO:0000256" key="1">
    <source>
        <dbReference type="ARBA" id="ARBA00022723"/>
    </source>
</evidence>
<dbReference type="InterPro" id="IPR036531">
    <property type="entry name" value="Rbsn_Rab-bd_sf"/>
</dbReference>
<dbReference type="InterPro" id="IPR021565">
    <property type="entry name" value="Rbsn_Rab-bd"/>
</dbReference>
<dbReference type="Pfam" id="PF11464">
    <property type="entry name" value="Rbsn"/>
    <property type="match status" value="1"/>
</dbReference>
<accession>A0A0H2RYU8</accession>
<evidence type="ECO:0000256" key="4">
    <source>
        <dbReference type="PROSITE-ProRule" id="PRU00091"/>
    </source>
</evidence>
<feature type="compositionally biased region" description="Pro residues" evidence="5">
    <location>
        <begin position="267"/>
        <end position="288"/>
    </location>
</feature>
<dbReference type="InterPro" id="IPR013083">
    <property type="entry name" value="Znf_RING/FYVE/PHD"/>
</dbReference>
<feature type="compositionally biased region" description="Basic and acidic residues" evidence="5">
    <location>
        <begin position="417"/>
        <end position="430"/>
    </location>
</feature>
<feature type="region of interest" description="Disordered" evidence="5">
    <location>
        <begin position="711"/>
        <end position="732"/>
    </location>
</feature>
<dbReference type="GO" id="GO:0008270">
    <property type="term" value="F:zinc ion binding"/>
    <property type="evidence" value="ECO:0007669"/>
    <property type="project" value="UniProtKB-KW"/>
</dbReference>
<dbReference type="SMART" id="SM00064">
    <property type="entry name" value="FYVE"/>
    <property type="match status" value="1"/>
</dbReference>
<dbReference type="PANTHER" id="PTHR13510:SF44">
    <property type="entry name" value="RABENOSYN-5"/>
    <property type="match status" value="1"/>
</dbReference>
<dbReference type="STRING" id="27342.A0A0H2RYU8"/>
<proteinExistence type="predicted"/>
<evidence type="ECO:0000313" key="8">
    <source>
        <dbReference type="Proteomes" id="UP000053477"/>
    </source>
</evidence>
<feature type="compositionally biased region" description="Polar residues" evidence="5">
    <location>
        <begin position="219"/>
        <end position="254"/>
    </location>
</feature>